<geneLocation type="plasmid" evidence="4">
    <name>p251_like</name>
</geneLocation>
<sequence>MKKIALVTGGTKGIGKQICLELMNEYHVIACARSIENIDIDSGIDYVVCDVSDSKKVSELVKGIIEDWGNIDLLVNNAGISELDNGKRKIIENISDDSWLKTMSINLSGAFYMCRAILPFMKERNSGRIVNISSASARFGGELASVDYISSKSGLIGLTKGLAYELKGFNIHVNAIAPGRIETDMTNKADVEEDWARNNIPLGRLGRPREIAKLVKFLGSEDSSYIQGATIDCNGGWVIH</sequence>
<gene>
    <name evidence="4" type="ORF">AZ468_24435</name>
    <name evidence="3" type="ORF">OPW20_26120</name>
</gene>
<keyword evidence="4" id="KW-0614">Plasmid</keyword>
<dbReference type="AlphaFoldDB" id="A0A178J5B8"/>
<comment type="caution">
    <text evidence="4">The sequence shown here is derived from an EMBL/GenBank/DDBJ whole genome shotgun (WGS) entry which is preliminary data.</text>
</comment>
<dbReference type="RefSeq" id="WP_069669832.1">
    <property type="nucleotide sequence ID" value="NZ_JAPFIM010000025.1"/>
</dbReference>
<dbReference type="GO" id="GO:0048038">
    <property type="term" value="F:quinone binding"/>
    <property type="evidence" value="ECO:0007669"/>
    <property type="project" value="TreeGrafter"/>
</dbReference>
<dbReference type="GO" id="GO:0006633">
    <property type="term" value="P:fatty acid biosynthetic process"/>
    <property type="evidence" value="ECO:0007669"/>
    <property type="project" value="TreeGrafter"/>
</dbReference>
<dbReference type="GO" id="GO:0016616">
    <property type="term" value="F:oxidoreductase activity, acting on the CH-OH group of donors, NAD or NADP as acceptor"/>
    <property type="evidence" value="ECO:0007669"/>
    <property type="project" value="TreeGrafter"/>
</dbReference>
<name>A0A178J5B8_9VIBR</name>
<dbReference type="Pfam" id="PF13561">
    <property type="entry name" value="adh_short_C2"/>
    <property type="match status" value="1"/>
</dbReference>
<dbReference type="Proteomes" id="UP000094761">
    <property type="component" value="Unassembled WGS sequence"/>
</dbReference>
<evidence type="ECO:0000313" key="4">
    <source>
        <dbReference type="EMBL" id="OAM96837.1"/>
    </source>
</evidence>
<evidence type="ECO:0000313" key="5">
    <source>
        <dbReference type="Proteomes" id="UP000094761"/>
    </source>
</evidence>
<dbReference type="PRINTS" id="PR00080">
    <property type="entry name" value="SDRFAMILY"/>
</dbReference>
<keyword evidence="2" id="KW-0560">Oxidoreductase</keyword>
<dbReference type="PANTHER" id="PTHR42760:SF133">
    <property type="entry name" value="3-OXOACYL-[ACYL-CARRIER-PROTEIN] REDUCTASE"/>
    <property type="match status" value="1"/>
</dbReference>
<evidence type="ECO:0000313" key="6">
    <source>
        <dbReference type="Proteomes" id="UP001150001"/>
    </source>
</evidence>
<proteinExistence type="inferred from homology"/>
<dbReference type="InterPro" id="IPR036291">
    <property type="entry name" value="NAD(P)-bd_dom_sf"/>
</dbReference>
<comment type="similarity">
    <text evidence="1">Belongs to the short-chain dehydrogenases/reductases (SDR) family.</text>
</comment>
<dbReference type="OrthoDB" id="9809287at2"/>
<evidence type="ECO:0000256" key="1">
    <source>
        <dbReference type="ARBA" id="ARBA00006484"/>
    </source>
</evidence>
<dbReference type="InterPro" id="IPR002347">
    <property type="entry name" value="SDR_fam"/>
</dbReference>
<dbReference type="CDD" id="cd05233">
    <property type="entry name" value="SDR_c"/>
    <property type="match status" value="1"/>
</dbReference>
<dbReference type="EMBL" id="LUAX01000008">
    <property type="protein sequence ID" value="OAM96837.1"/>
    <property type="molecule type" value="Genomic_DNA"/>
</dbReference>
<dbReference type="FunFam" id="3.40.50.720:FF:000084">
    <property type="entry name" value="Short-chain dehydrogenase reductase"/>
    <property type="match status" value="1"/>
</dbReference>
<dbReference type="SUPFAM" id="SSF51735">
    <property type="entry name" value="NAD(P)-binding Rossmann-fold domains"/>
    <property type="match status" value="1"/>
</dbReference>
<dbReference type="GeneID" id="78078870"/>
<keyword evidence="6" id="KW-1185">Reference proteome</keyword>
<accession>A0A178J5B8</accession>
<dbReference type="EMBL" id="JAPFIT010000033">
    <property type="protein sequence ID" value="MDC5743543.1"/>
    <property type="molecule type" value="Genomic_DNA"/>
</dbReference>
<dbReference type="PANTHER" id="PTHR42760">
    <property type="entry name" value="SHORT-CHAIN DEHYDROGENASES/REDUCTASES FAMILY MEMBER"/>
    <property type="match status" value="1"/>
</dbReference>
<evidence type="ECO:0000313" key="3">
    <source>
        <dbReference type="EMBL" id="MDC5743543.1"/>
    </source>
</evidence>
<dbReference type="Gene3D" id="3.40.50.720">
    <property type="entry name" value="NAD(P)-binding Rossmann-like Domain"/>
    <property type="match status" value="1"/>
</dbReference>
<evidence type="ECO:0000256" key="2">
    <source>
        <dbReference type="ARBA" id="ARBA00023002"/>
    </source>
</evidence>
<organism evidence="4 5">
    <name type="scientific">Vibrio europaeus</name>
    <dbReference type="NCBI Taxonomy" id="300876"/>
    <lineage>
        <taxon>Bacteria</taxon>
        <taxon>Pseudomonadati</taxon>
        <taxon>Pseudomonadota</taxon>
        <taxon>Gammaproteobacteria</taxon>
        <taxon>Vibrionales</taxon>
        <taxon>Vibrionaceae</taxon>
        <taxon>Vibrio</taxon>
        <taxon>Vibrio oreintalis group</taxon>
    </lineage>
</organism>
<dbReference type="Proteomes" id="UP001150001">
    <property type="component" value="Unassembled WGS sequence"/>
</dbReference>
<reference evidence="4 5" key="1">
    <citation type="submission" date="2016-03" db="EMBL/GenBank/DDBJ databases">
        <title>Draft genome sequence of the Vibrio tubiashii subs. europaeus.</title>
        <authorList>
            <person name="Spinard E."/>
            <person name="Dubert J."/>
            <person name="Nelson D.R."/>
            <person name="Barja J.L."/>
        </authorList>
    </citation>
    <scope>NUCLEOTIDE SEQUENCE [LARGE SCALE GENOMIC DNA]</scope>
    <source>
        <strain evidence="5">PP-638</strain>
        <strain evidence="4">PP2-638</strain>
        <plasmid evidence="4">p251_like</plasmid>
    </source>
</reference>
<dbReference type="PRINTS" id="PR00081">
    <property type="entry name" value="GDHRDH"/>
</dbReference>
<reference evidence="3" key="2">
    <citation type="submission" date="2022-11" db="EMBL/GenBank/DDBJ databases">
        <title>Role of the vibriolysin VemA secreted by the emergent pathogen Vibrio europaeus in the colonization of Manila clam mucus.</title>
        <authorList>
            <person name="Martinez C."/>
            <person name="Rodriguez S."/>
            <person name="Vences A."/>
            <person name="Barja J.L."/>
            <person name="Toranzo A.E."/>
            <person name="Dubert J."/>
        </authorList>
    </citation>
    <scope>NUCLEOTIDE SEQUENCE</scope>
    <source>
        <strain evidence="3">3454</strain>
    </source>
</reference>
<protein>
    <submittedName>
        <fullName evidence="3">SDR family oxidoreductase</fullName>
    </submittedName>
</protein>